<keyword evidence="3" id="KW-1185">Reference proteome</keyword>
<feature type="region of interest" description="Disordered" evidence="1">
    <location>
        <begin position="123"/>
        <end position="161"/>
    </location>
</feature>
<proteinExistence type="predicted"/>
<reference evidence="3" key="1">
    <citation type="submission" date="2013-01" db="EMBL/GenBank/DDBJ databases">
        <title>Draft Genome Sequence of a Mulberry Tree, Morus notabilis C.K. Schneid.</title>
        <authorList>
            <person name="He N."/>
            <person name="Zhao S."/>
        </authorList>
    </citation>
    <scope>NUCLEOTIDE SEQUENCE</scope>
</reference>
<sequence length="413" mass="44020">MEEATVIVRGGELPLPTPTRFGFSMATRALLKPGSASRSFLRDATFVINDHLHEAMHGLEAAGVPIDDRLSPEERKRIFQDLVNWLTKARSCLTTREYALAALLPSRKSYRIASKARSRDTGFGAAGDTLMRDDTNASSSGQTLSPKSAATRRPTTVGEVPAAKAGKSINARWFSRISVTLPRAVVLKLTCRSSCFSRTVDALRDSLKEGGHDSEECNGNAVVLDGLTPPGNKVASLVPQDQAGDGAMNTPANPFLGEKLLDSQMDCRGEVSTLATSGACSNFSWHTVSEGAPSGACSLSPRTIPEESYVLPYFFHGDDGSCGANTRTEDHAAGLLSDPMPALADNPFGGEGQFSLRWEADINTFLRSFDTADAVVEPMGTTRGTLTILVAFEGVQVCDSSCPSGGSPTLNYY</sequence>
<evidence type="ECO:0000313" key="3">
    <source>
        <dbReference type="Proteomes" id="UP000030645"/>
    </source>
</evidence>
<protein>
    <submittedName>
        <fullName evidence="2">Uncharacterized protein</fullName>
    </submittedName>
</protein>
<gene>
    <name evidence="2" type="ORF">L484_005996</name>
</gene>
<accession>W9R424</accession>
<dbReference type="EMBL" id="KE344565">
    <property type="protein sequence ID" value="EXB67547.1"/>
    <property type="molecule type" value="Genomic_DNA"/>
</dbReference>
<evidence type="ECO:0000256" key="1">
    <source>
        <dbReference type="SAM" id="MobiDB-lite"/>
    </source>
</evidence>
<dbReference type="AlphaFoldDB" id="W9R424"/>
<evidence type="ECO:0000313" key="2">
    <source>
        <dbReference type="EMBL" id="EXB67547.1"/>
    </source>
</evidence>
<organism evidence="2 3">
    <name type="scientific">Morus notabilis</name>
    <dbReference type="NCBI Taxonomy" id="981085"/>
    <lineage>
        <taxon>Eukaryota</taxon>
        <taxon>Viridiplantae</taxon>
        <taxon>Streptophyta</taxon>
        <taxon>Embryophyta</taxon>
        <taxon>Tracheophyta</taxon>
        <taxon>Spermatophyta</taxon>
        <taxon>Magnoliopsida</taxon>
        <taxon>eudicotyledons</taxon>
        <taxon>Gunneridae</taxon>
        <taxon>Pentapetalae</taxon>
        <taxon>rosids</taxon>
        <taxon>fabids</taxon>
        <taxon>Rosales</taxon>
        <taxon>Moraceae</taxon>
        <taxon>Moreae</taxon>
        <taxon>Morus</taxon>
    </lineage>
</organism>
<dbReference type="Proteomes" id="UP000030645">
    <property type="component" value="Unassembled WGS sequence"/>
</dbReference>
<name>W9R424_9ROSA</name>
<feature type="compositionally biased region" description="Polar residues" evidence="1">
    <location>
        <begin position="136"/>
        <end position="148"/>
    </location>
</feature>